<dbReference type="AlphaFoldDB" id="A0A9P8KTP7"/>
<evidence type="ECO:0000259" key="3">
    <source>
        <dbReference type="Pfam" id="PF21666"/>
    </source>
</evidence>
<feature type="region of interest" description="Disordered" evidence="1">
    <location>
        <begin position="727"/>
        <end position="784"/>
    </location>
</feature>
<name>A0A9P8KTP7_9HYPO</name>
<keyword evidence="5" id="KW-1185">Reference proteome</keyword>
<dbReference type="InterPro" id="IPR025340">
    <property type="entry name" value="DUF4246"/>
</dbReference>
<feature type="domain" description="DUF4246" evidence="2">
    <location>
        <begin position="177"/>
        <end position="677"/>
    </location>
</feature>
<evidence type="ECO:0000259" key="2">
    <source>
        <dbReference type="Pfam" id="PF14033"/>
    </source>
</evidence>
<dbReference type="InterPro" id="IPR049192">
    <property type="entry name" value="DUF4246_C"/>
</dbReference>
<proteinExistence type="predicted"/>
<evidence type="ECO:0000313" key="5">
    <source>
        <dbReference type="Proteomes" id="UP000826573"/>
    </source>
</evidence>
<comment type="caution">
    <text evidence="4">The sequence shown here is derived from an EMBL/GenBank/DDBJ whole genome shotgun (WGS) entry which is preliminary data.</text>
</comment>
<evidence type="ECO:0000256" key="1">
    <source>
        <dbReference type="SAM" id="MobiDB-lite"/>
    </source>
</evidence>
<sequence length="784" mass="91331">MIYLHLLRENPEEFLVSWPGAPEEEEQLRNWIEGRDEPLSLHNVLEWVEDNTSIFWDGIDKNSYIKYVVDNFARNFQKEISPTATIRLPGYGYPLDKMPLNGYSCFPVIATSEGVNWTTKPLFIKELCILKAVEEITNKPGWWDHVRDTRITDGWKKEMLALEWSDYLNHATFTLPMAEWCIEELKDKADLYEKTGLIPILDSKAGVIKSDKLVPDDLKRELFIVSKKLLQTLDENDISHNGISFHLIDPSIYPLIYDRSRILPDRTINRTNCLEACGKGDILQSIWGPNEKDRPSGIFDCFSQWLPCDVIVDETGHAKVDSYINNLHPVHHADMYTTIEKFITLALPAWDIIYRAPQNFRHQRISNNGINYDCTVPDICADRECSWSNMPTAELKNYLKRKEFQSEEFEKKQQLATSDPKPMVFTPPKCDESRLLNLKLERDEDLMDRHLRKWANEEGHEWIGDITKCRVDCREDPIYNWFNETHPFQIPEPSRFYSNPNCPKSSDVRSHDFFGFRHSTNPIQVIVELTEIRLTPENPEYYGDLWNVDGRFNEHIVSTAMFCYDSDNVTANHLYFDVAPREDSTWDQPLLNSNDAMRVFAIKSGGKDSQVLGRTLVDPGWAVFYPNVYRHRQGSFSLVDRSRPGYRKVLKLCLVEPSLPIISTSNVPPQQWDWWTECKAHNEGLNIAERLPPELRDIVFNDVDFPIINGEAKIIRQMLKARRGSFELFQTDPQDELDDERQDYEGLDNEDQDDEDQDDEDQDDESQDDESQDERSNFDESDNE</sequence>
<evidence type="ECO:0000313" key="4">
    <source>
        <dbReference type="EMBL" id="KAH0526299.1"/>
    </source>
</evidence>
<dbReference type="Pfam" id="PF21666">
    <property type="entry name" value="DUF4246_N"/>
    <property type="match status" value="1"/>
</dbReference>
<dbReference type="PANTHER" id="PTHR33119:SF1">
    <property type="entry name" value="FE2OG DIOXYGENASE DOMAIN-CONTAINING PROTEIN"/>
    <property type="match status" value="1"/>
</dbReference>
<reference evidence="4 5" key="1">
    <citation type="submission" date="2021-08" db="EMBL/GenBank/DDBJ databases">
        <title>The highly contiguous genome resource for Trichoderma semiorbis FJ059, a fungal antagonistic to plant pathogens.</title>
        <authorList>
            <person name="Liu T."/>
        </authorList>
    </citation>
    <scope>NUCLEOTIDE SEQUENCE [LARGE SCALE GENOMIC DNA]</scope>
    <source>
        <strain evidence="4 5">FJ059</strain>
    </source>
</reference>
<dbReference type="PANTHER" id="PTHR33119">
    <property type="entry name" value="IFI3P"/>
    <property type="match status" value="1"/>
</dbReference>
<dbReference type="Pfam" id="PF14033">
    <property type="entry name" value="DUF4246"/>
    <property type="match status" value="1"/>
</dbReference>
<feature type="compositionally biased region" description="Acidic residues" evidence="1">
    <location>
        <begin position="733"/>
        <end position="772"/>
    </location>
</feature>
<gene>
    <name evidence="4" type="ORF">TsFJ059_009643</name>
</gene>
<dbReference type="InterPro" id="IPR049207">
    <property type="entry name" value="DUF4246_N"/>
</dbReference>
<dbReference type="EMBL" id="JAIMJC010000004">
    <property type="protein sequence ID" value="KAH0526299.1"/>
    <property type="molecule type" value="Genomic_DNA"/>
</dbReference>
<organism evidence="4 5">
    <name type="scientific">Trichoderma semiorbis</name>
    <dbReference type="NCBI Taxonomy" id="1491008"/>
    <lineage>
        <taxon>Eukaryota</taxon>
        <taxon>Fungi</taxon>
        <taxon>Dikarya</taxon>
        <taxon>Ascomycota</taxon>
        <taxon>Pezizomycotina</taxon>
        <taxon>Sordariomycetes</taxon>
        <taxon>Hypocreomycetidae</taxon>
        <taxon>Hypocreales</taxon>
        <taxon>Hypocreaceae</taxon>
        <taxon>Trichoderma</taxon>
    </lineage>
</organism>
<dbReference type="Proteomes" id="UP000826573">
    <property type="component" value="Unassembled WGS sequence"/>
</dbReference>
<feature type="domain" description="DUF4246" evidence="3">
    <location>
        <begin position="88"/>
        <end position="158"/>
    </location>
</feature>
<accession>A0A9P8KTP7</accession>
<protein>
    <submittedName>
        <fullName evidence="4">Uncharacterized protein</fullName>
    </submittedName>
</protein>